<dbReference type="SUPFAM" id="SSF57184">
    <property type="entry name" value="Growth factor receptor domain"/>
    <property type="match status" value="1"/>
</dbReference>
<keyword evidence="3" id="KW-0812">Transmembrane</keyword>
<feature type="transmembrane region" description="Helical" evidence="3">
    <location>
        <begin position="476"/>
        <end position="500"/>
    </location>
</feature>
<proteinExistence type="predicted"/>
<feature type="transmembrane region" description="Helical" evidence="3">
    <location>
        <begin position="805"/>
        <end position="824"/>
    </location>
</feature>
<dbReference type="PANTHER" id="PTHR11319">
    <property type="entry name" value="G PROTEIN-COUPLED RECEPTOR-RELATED"/>
    <property type="match status" value="1"/>
</dbReference>
<dbReference type="AlphaFoldDB" id="A0A9Q1HAF4"/>
<dbReference type="PROSITE" id="PS51450">
    <property type="entry name" value="LRR"/>
    <property type="match status" value="2"/>
</dbReference>
<dbReference type="SMART" id="SM00369">
    <property type="entry name" value="LRR_TYP"/>
    <property type="match status" value="4"/>
</dbReference>
<feature type="transmembrane region" description="Helical" evidence="3">
    <location>
        <begin position="579"/>
        <end position="598"/>
    </location>
</feature>
<dbReference type="SUPFAM" id="SSF52058">
    <property type="entry name" value="L domain-like"/>
    <property type="match status" value="1"/>
</dbReference>
<comment type="caution">
    <text evidence="4">The sequence shown here is derived from an EMBL/GenBank/DDBJ whole genome shotgun (WGS) entry which is preliminary data.</text>
</comment>
<dbReference type="InterPro" id="IPR009030">
    <property type="entry name" value="Growth_fac_rcpt_cys_sf"/>
</dbReference>
<evidence type="ECO:0000256" key="1">
    <source>
        <dbReference type="ARBA" id="ARBA00022614"/>
    </source>
</evidence>
<feature type="transmembrane region" description="Helical" evidence="3">
    <location>
        <begin position="681"/>
        <end position="705"/>
    </location>
</feature>
<protein>
    <submittedName>
        <fullName evidence="4">Leucine-rich repeat-containing protein 15</fullName>
    </submittedName>
</protein>
<dbReference type="PANTHER" id="PTHR11319:SF35">
    <property type="entry name" value="OUTER MEMBRANE PROTEIN PMPC-RELATED"/>
    <property type="match status" value="1"/>
</dbReference>
<dbReference type="EMBL" id="JAIZAY010000007">
    <property type="protein sequence ID" value="KAJ8038670.1"/>
    <property type="molecule type" value="Genomic_DNA"/>
</dbReference>
<organism evidence="4 5">
    <name type="scientific">Holothuria leucospilota</name>
    <name type="common">Black long sea cucumber</name>
    <name type="synonym">Mertensiothuria leucospilota</name>
    <dbReference type="NCBI Taxonomy" id="206669"/>
    <lineage>
        <taxon>Eukaryota</taxon>
        <taxon>Metazoa</taxon>
        <taxon>Echinodermata</taxon>
        <taxon>Eleutherozoa</taxon>
        <taxon>Echinozoa</taxon>
        <taxon>Holothuroidea</taxon>
        <taxon>Aspidochirotacea</taxon>
        <taxon>Aspidochirotida</taxon>
        <taxon>Holothuriidae</taxon>
        <taxon>Holothuria</taxon>
    </lineage>
</organism>
<gene>
    <name evidence="4" type="ORF">HOLleu_16157</name>
</gene>
<dbReference type="InterPro" id="IPR003591">
    <property type="entry name" value="Leu-rich_rpt_typical-subtyp"/>
</dbReference>
<keyword evidence="3" id="KW-0472">Membrane</keyword>
<dbReference type="Pfam" id="PF13855">
    <property type="entry name" value="LRR_8"/>
    <property type="match status" value="1"/>
</dbReference>
<dbReference type="Gene3D" id="2.10.50.10">
    <property type="entry name" value="Tumor Necrosis Factor Receptor, subunit A, domain 2"/>
    <property type="match status" value="1"/>
</dbReference>
<dbReference type="InterPro" id="IPR032675">
    <property type="entry name" value="LRR_dom_sf"/>
</dbReference>
<feature type="transmembrane region" description="Helical" evidence="3">
    <location>
        <begin position="836"/>
        <end position="859"/>
    </location>
</feature>
<dbReference type="Proteomes" id="UP001152320">
    <property type="component" value="Chromosome 7"/>
</dbReference>
<feature type="transmembrane region" description="Helical" evidence="3">
    <location>
        <begin position="624"/>
        <end position="647"/>
    </location>
</feature>
<accession>A0A9Q1HAF4</accession>
<evidence type="ECO:0000256" key="2">
    <source>
        <dbReference type="ARBA" id="ARBA00022737"/>
    </source>
</evidence>
<evidence type="ECO:0000256" key="3">
    <source>
        <dbReference type="SAM" id="Phobius"/>
    </source>
</evidence>
<dbReference type="Gene3D" id="3.80.10.10">
    <property type="entry name" value="Ribonuclease Inhibitor"/>
    <property type="match status" value="2"/>
</dbReference>
<dbReference type="InterPro" id="IPR001611">
    <property type="entry name" value="Leu-rich_rpt"/>
</dbReference>
<keyword evidence="5" id="KW-1185">Reference proteome</keyword>
<dbReference type="SMART" id="SM01411">
    <property type="entry name" value="Ephrin_rec_like"/>
    <property type="match status" value="2"/>
</dbReference>
<keyword evidence="2" id="KW-0677">Repeat</keyword>
<reference evidence="4" key="1">
    <citation type="submission" date="2021-10" db="EMBL/GenBank/DDBJ databases">
        <title>Tropical sea cucumber genome reveals ecological adaptation and Cuvierian tubules defense mechanism.</title>
        <authorList>
            <person name="Chen T."/>
        </authorList>
    </citation>
    <scope>NUCLEOTIDE SEQUENCE</scope>
    <source>
        <strain evidence="4">Nanhai2018</strain>
        <tissue evidence="4">Muscle</tissue>
    </source>
</reference>
<name>A0A9Q1HAF4_HOLLE</name>
<evidence type="ECO:0000313" key="5">
    <source>
        <dbReference type="Proteomes" id="UP001152320"/>
    </source>
</evidence>
<sequence>MFLKTEYIQIVSLRDNQLMSLNGQVFREDGVMVELSFAENNLQSIPKNMLWKIFKLAALDLSDNNISSIPEDLFHNVCMLVQLDISNNRIREIPNRLFDLNEEPHELIFLFLNYNLLTFLQKGVFLGLPNLQILSLFGNRIAQICPDVFAIDSLEEVHLFNNSLLEFSHNWLGTNSSAELHVYGNEIATIFGNVTRSMRMNGTLYLNCNYLKKIWKHSMKLSCVSPMFSPDIRVGPFEDDVQIMKFFQLEGFTCYRIPSNEFIYCKACQRGTYSNGKNECAKCPRGGFFQDEIGARTVAEDNIKCKKCPNGTYVEKGAGLSKTECTLCPDGTMENVHAGFRACFCKDGFSRRDRFAGCEKCSQKGLLCTGQDFQSLRGGYFWNWSFPNASIRQYDAFAANLRNETESYNNNTFYFMEIPRVHKCLRPRRCINNYADNSTTSVDSACSAGHTGWLCSKCQYGYYPLLSMCLSCPENIITALEVIGTFCLCVGLTVFIWWQYKKPHNTNIKKGAVNIIVARIKILLGFYQVLAQLLFTNQGGETFTIVEQVISFFEVNVIRMSFRLKCLNENFTINPKFEFVFAALLIFLFTAVPLLYFLTKTTYMKISHQRGNTHERLKAMKDKVLTIAVLMLFVTYPSICSSIFQLYPMGCVRFCLDLSNRHCFTVLRSDMDVPCDSKLRYYQVFAIALTIAYVFTFPLVLLFLLRKYYSTSSDSEKERNNVRKTFKISVRLPLPVWAKFLCENYKNGFWYWEIIELARKVVQTVLIFLFGWEDEVSVLITIGTSVIFLTLHAKYMPMKCNQEQWLQVVFSLCIILINVLFIGVRIPHEYNDTTWWALAVLNSSLVLITIVEIFIRLLFRLRHAELYWKFTSLLLRRSDKAEYRSTNH</sequence>
<dbReference type="OrthoDB" id="1055097at2759"/>
<feature type="transmembrane region" description="Helical" evidence="3">
    <location>
        <begin position="512"/>
        <end position="535"/>
    </location>
</feature>
<keyword evidence="3" id="KW-1133">Transmembrane helix</keyword>
<keyword evidence="1" id="KW-0433">Leucine-rich repeat</keyword>
<evidence type="ECO:0000313" key="4">
    <source>
        <dbReference type="EMBL" id="KAJ8038670.1"/>
    </source>
</evidence>